<dbReference type="Proteomes" id="UP000619761">
    <property type="component" value="Unassembled WGS sequence"/>
</dbReference>
<name>A0ABQ3B8B3_9GAMM</name>
<keyword evidence="2" id="KW-1185">Reference proteome</keyword>
<sequence>MSLQSIGLNVQAKPTDSLLPPRLPAAEVKEYASKTIDNTELHVRLNQYQPETLREKIIPYFESLYNTEEWQNDPRATPVELKELGYKVFNLRRTGGQNFAIFIYRFEIGEYNTNNYEIAKLLQIPATFTGRRYFNIMSIHSLCSEPSCANELASATQIALNWDTTTKKLR</sequence>
<gene>
    <name evidence="1" type="ORF">GCM10011613_28630</name>
</gene>
<accession>A0ABQ3B8B3</accession>
<comment type="caution">
    <text evidence="1">The sequence shown here is derived from an EMBL/GenBank/DDBJ whole genome shotgun (WGS) entry which is preliminary data.</text>
</comment>
<proteinExistence type="predicted"/>
<organism evidence="1 2">
    <name type="scientific">Cellvibrio zantedeschiae</name>
    <dbReference type="NCBI Taxonomy" id="1237077"/>
    <lineage>
        <taxon>Bacteria</taxon>
        <taxon>Pseudomonadati</taxon>
        <taxon>Pseudomonadota</taxon>
        <taxon>Gammaproteobacteria</taxon>
        <taxon>Cellvibrionales</taxon>
        <taxon>Cellvibrionaceae</taxon>
        <taxon>Cellvibrio</taxon>
    </lineage>
</organism>
<protein>
    <submittedName>
        <fullName evidence="1">Uncharacterized protein</fullName>
    </submittedName>
</protein>
<evidence type="ECO:0000313" key="1">
    <source>
        <dbReference type="EMBL" id="GGY82172.1"/>
    </source>
</evidence>
<reference evidence="2" key="1">
    <citation type="journal article" date="2019" name="Int. J. Syst. Evol. Microbiol.">
        <title>The Global Catalogue of Microorganisms (GCM) 10K type strain sequencing project: providing services to taxonomists for standard genome sequencing and annotation.</title>
        <authorList>
            <consortium name="The Broad Institute Genomics Platform"/>
            <consortium name="The Broad Institute Genome Sequencing Center for Infectious Disease"/>
            <person name="Wu L."/>
            <person name="Ma J."/>
        </authorList>
    </citation>
    <scope>NUCLEOTIDE SEQUENCE [LARGE SCALE GENOMIC DNA]</scope>
    <source>
        <strain evidence="2">KCTC 32239</strain>
    </source>
</reference>
<dbReference type="EMBL" id="BMYZ01000003">
    <property type="protein sequence ID" value="GGY82172.1"/>
    <property type="molecule type" value="Genomic_DNA"/>
</dbReference>
<evidence type="ECO:0000313" key="2">
    <source>
        <dbReference type="Proteomes" id="UP000619761"/>
    </source>
</evidence>